<organism evidence="2 3">
    <name type="scientific">Phytophthora fragariae</name>
    <dbReference type="NCBI Taxonomy" id="53985"/>
    <lineage>
        <taxon>Eukaryota</taxon>
        <taxon>Sar</taxon>
        <taxon>Stramenopiles</taxon>
        <taxon>Oomycota</taxon>
        <taxon>Peronosporomycetes</taxon>
        <taxon>Peronosporales</taxon>
        <taxon>Peronosporaceae</taxon>
        <taxon>Phytophthora</taxon>
    </lineage>
</organism>
<dbReference type="EMBL" id="QXGE01001862">
    <property type="protein sequence ID" value="KAE9287428.1"/>
    <property type="molecule type" value="Genomic_DNA"/>
</dbReference>
<name>A0A6A4CB08_9STRA</name>
<dbReference type="AlphaFoldDB" id="A0A6A4CB08"/>
<reference evidence="2 3" key="1">
    <citation type="submission" date="2018-08" db="EMBL/GenBank/DDBJ databases">
        <title>Genomic investigation of the strawberry pathogen Phytophthora fragariae indicates pathogenicity is determined by transcriptional variation in three key races.</title>
        <authorList>
            <person name="Adams T.M."/>
            <person name="Armitage A.D."/>
            <person name="Sobczyk M.K."/>
            <person name="Bates H.J."/>
            <person name="Dunwell J.M."/>
            <person name="Nellist C.F."/>
            <person name="Harrison R.J."/>
        </authorList>
    </citation>
    <scope>NUCLEOTIDE SEQUENCE [LARGE SCALE GENOMIC DNA]</scope>
    <source>
        <strain evidence="2 3">A4</strain>
    </source>
</reference>
<accession>A0A6A4CB08</accession>
<feature type="compositionally biased region" description="Acidic residues" evidence="1">
    <location>
        <begin position="352"/>
        <end position="368"/>
    </location>
</feature>
<evidence type="ECO:0000313" key="3">
    <source>
        <dbReference type="Proteomes" id="UP000437068"/>
    </source>
</evidence>
<feature type="region of interest" description="Disordered" evidence="1">
    <location>
        <begin position="338"/>
        <end position="381"/>
    </location>
</feature>
<protein>
    <submittedName>
        <fullName evidence="2">Uncharacterized protein</fullName>
    </submittedName>
</protein>
<evidence type="ECO:0000256" key="1">
    <source>
        <dbReference type="SAM" id="MobiDB-lite"/>
    </source>
</evidence>
<feature type="region of interest" description="Disordered" evidence="1">
    <location>
        <begin position="30"/>
        <end position="134"/>
    </location>
</feature>
<evidence type="ECO:0000313" key="2">
    <source>
        <dbReference type="EMBL" id="KAE9287428.1"/>
    </source>
</evidence>
<feature type="compositionally biased region" description="Low complexity" evidence="1">
    <location>
        <begin position="250"/>
        <end position="263"/>
    </location>
</feature>
<comment type="caution">
    <text evidence="2">The sequence shown here is derived from an EMBL/GenBank/DDBJ whole genome shotgun (WGS) entry which is preliminary data.</text>
</comment>
<dbReference type="Proteomes" id="UP000437068">
    <property type="component" value="Unassembled WGS sequence"/>
</dbReference>
<feature type="compositionally biased region" description="Acidic residues" evidence="1">
    <location>
        <begin position="74"/>
        <end position="100"/>
    </location>
</feature>
<sequence>MSGVGEGEGSVEQRTVQEEVARLEAERLRRAGEIGGSASATSSADDEIGTGTAAKVTSAAGRRSLRQEMMGDLWADEEGDEFKDAEEEREEDGAQAELEYEEKRTVPDADEHRDRDAEGLSGSTPAPGVYWSQGFGYDDPMPVEESPLRSFYGAHVKEEPREVPSRSPSGFIPLYTGTERRLPNPPMYGWSVGAQAGYYGGWGATVKTEPTGKQDVKREQTNMVIRTKTPVPGTVPANKKQPAPASHGGAYRTAASRAPTRSAYDLSSMVSNVMKTTKRERGESVEEWGDRVSDLCDSLDYPNPQMSTDDEGENLVVKVDDLKHEKVYEDWKTDAEVRIGSEGLGASSDGVETSEVEKDESVEEETEPTEVNAGDGSCEEELGDELSKAITIEDVRLDEEVPTPFADAPPPYVAKIKDESMEESPAPFADAPPPYEWGDEEYDLSDCLLSTWTEGEAILAETVTEDGTVPLEVEAVSGYDRLFLDA</sequence>
<feature type="compositionally biased region" description="Basic and acidic residues" evidence="1">
    <location>
        <begin position="101"/>
        <end position="118"/>
    </location>
</feature>
<gene>
    <name evidence="2" type="ORF">PF001_g20986</name>
</gene>
<feature type="region of interest" description="Disordered" evidence="1">
    <location>
        <begin position="158"/>
        <end position="184"/>
    </location>
</feature>
<proteinExistence type="predicted"/>
<feature type="region of interest" description="Disordered" evidence="1">
    <location>
        <begin position="208"/>
        <end position="263"/>
    </location>
</feature>
<feature type="compositionally biased region" description="Basic and acidic residues" evidence="1">
    <location>
        <begin position="210"/>
        <end position="220"/>
    </location>
</feature>
<feature type="region of interest" description="Disordered" evidence="1">
    <location>
        <begin position="419"/>
        <end position="439"/>
    </location>
</feature>